<comment type="caution">
    <text evidence="1">The sequence shown here is derived from an EMBL/GenBank/DDBJ whole genome shotgun (WGS) entry which is preliminary data.</text>
</comment>
<feature type="non-terminal residue" evidence="1">
    <location>
        <position position="1"/>
    </location>
</feature>
<gene>
    <name evidence="1" type="ORF">S01H1_61123</name>
</gene>
<proteinExistence type="predicted"/>
<evidence type="ECO:0000313" key="1">
    <source>
        <dbReference type="EMBL" id="GAG31603.1"/>
    </source>
</evidence>
<organism evidence="1">
    <name type="scientific">marine sediment metagenome</name>
    <dbReference type="NCBI Taxonomy" id="412755"/>
    <lineage>
        <taxon>unclassified sequences</taxon>
        <taxon>metagenomes</taxon>
        <taxon>ecological metagenomes</taxon>
    </lineage>
</organism>
<name>X0X4N1_9ZZZZ</name>
<reference evidence="1" key="1">
    <citation type="journal article" date="2014" name="Front. Microbiol.">
        <title>High frequency of phylogenetically diverse reductive dehalogenase-homologous genes in deep subseafloor sedimentary metagenomes.</title>
        <authorList>
            <person name="Kawai M."/>
            <person name="Futagami T."/>
            <person name="Toyoda A."/>
            <person name="Takaki Y."/>
            <person name="Nishi S."/>
            <person name="Hori S."/>
            <person name="Arai W."/>
            <person name="Tsubouchi T."/>
            <person name="Morono Y."/>
            <person name="Uchiyama I."/>
            <person name="Ito T."/>
            <person name="Fujiyama A."/>
            <person name="Inagaki F."/>
            <person name="Takami H."/>
        </authorList>
    </citation>
    <scope>NUCLEOTIDE SEQUENCE</scope>
    <source>
        <strain evidence="1">Expedition CK06-06</strain>
    </source>
</reference>
<sequence length="142" mass="15915">PEARVLALDPTRLYFNRPPRFPEGRVRSAEAHDLALELTASLEAEPAVEEVVPRSELYTGTALDIAPDLVIQPAPGFEFKAKFTSGPIYSSSPLQGTHTRKDAFYLVHDFSGRTRKLDIRDILDLAKFVFRRFNLDLKEGAS</sequence>
<dbReference type="AlphaFoldDB" id="X0X4N1"/>
<protein>
    <submittedName>
        <fullName evidence="1">Uncharacterized protein</fullName>
    </submittedName>
</protein>
<accession>X0X4N1</accession>
<dbReference type="EMBL" id="BARS01040064">
    <property type="protein sequence ID" value="GAG31603.1"/>
    <property type="molecule type" value="Genomic_DNA"/>
</dbReference>